<dbReference type="PANTHER" id="PTHR12975:SF6">
    <property type="entry name" value="TRAFFICKING PROTEIN PARTICLE COMPLEX SUBUNIT 8"/>
    <property type="match status" value="1"/>
</dbReference>
<dbReference type="AlphaFoldDB" id="A0A1D3D7J5"/>
<dbReference type="VEuPathDB" id="ToxoDB:LOC34621575"/>
<dbReference type="Proteomes" id="UP000095192">
    <property type="component" value="Unassembled WGS sequence"/>
</dbReference>
<dbReference type="GO" id="GO:1990072">
    <property type="term" value="C:TRAPPIII protein complex"/>
    <property type="evidence" value="ECO:0007669"/>
    <property type="project" value="TreeGrafter"/>
</dbReference>
<comment type="caution">
    <text evidence="2">The sequence shown here is derived from an EMBL/GenBank/DDBJ whole genome shotgun (WGS) entry which is preliminary data.</text>
</comment>
<reference evidence="2 3" key="1">
    <citation type="journal article" date="2016" name="BMC Genomics">
        <title>Comparative genomics reveals Cyclospora cayetanensis possesses coccidia-like metabolism and invasion components but unique surface antigens.</title>
        <authorList>
            <person name="Liu S."/>
            <person name="Wang L."/>
            <person name="Zheng H."/>
            <person name="Xu Z."/>
            <person name="Roellig D.M."/>
            <person name="Li N."/>
            <person name="Frace M.A."/>
            <person name="Tang K."/>
            <person name="Arrowood M.J."/>
            <person name="Moss D.M."/>
            <person name="Zhang L."/>
            <person name="Feng Y."/>
            <person name="Xiao L."/>
        </authorList>
    </citation>
    <scope>NUCLEOTIDE SEQUENCE [LARGE SCALE GENOMIC DNA]</scope>
    <source>
        <strain evidence="2 3">CHN_HEN01</strain>
    </source>
</reference>
<feature type="region of interest" description="Disordered" evidence="1">
    <location>
        <begin position="448"/>
        <end position="473"/>
    </location>
</feature>
<sequence>MHPEITHRRQWLARTFAPYILVGGSQTAKREVAFFTGLSLACLFQPFNGETVHRIRSHVKRRAGVSVHRGRRHAESSHDPPTPTSSRSASDDEEEFSPDQLDPSGTVSRLGPPRGVPPLVLQLRADCGASAGSAGNSSKASSISASAGGGGSLKRPSRPLSVRFLNLEEAEPVPCPSVESLAARSLLLASPSVSELREQMRCSVFGGGVPPDMRKPEPSTAASHPAAETSLGAELPWYNEWRRVIFEGTRFSSHETLSQPVGLIFVVSTRDPDPVAALEELLQPSSLPQMCRQYILDPNPVRAVILLDVHLDACAARMRAAAAPTPDAQEPLASPSAGGAPRGNSEDFAKGFSTDGLRAKGDSEGAPSAGGGGAPLPPGIQERAASSRPMEIMERLCEIFPPANCHLLTLGRGCTSTRHAQQVQHPQQLADAIIRSAEKLPVAARLTANAIPPPAPPSPPKPASQQQHLQQEQAGEAALRFSPACLGCSFCVGLAWQDLQWLGAFVRHFVATSVVPWSEQRIRQLDASISSNRKGLRNQLRYLWRKPKAVTAASATPTAAAEAVVVGIAAAAEEAGGAAEALLSAVGGALLGESGSGSGGGVVNGGSSDTGEGKVVMGGAGGSLSVSPTVTPSAGCYVLHAIEWQYRLLGDLSLLFGSAESALQSYRSCATDFKQDKRWLHLGAC</sequence>
<feature type="compositionally biased region" description="Low complexity" evidence="1">
    <location>
        <begin position="463"/>
        <end position="473"/>
    </location>
</feature>
<dbReference type="VEuPathDB" id="ToxoDB:cyc_07654"/>
<gene>
    <name evidence="2" type="ORF">cyc_07654</name>
</gene>
<feature type="region of interest" description="Disordered" evidence="1">
    <location>
        <begin position="322"/>
        <end position="387"/>
    </location>
</feature>
<dbReference type="InParanoid" id="A0A1D3D7J5"/>
<feature type="compositionally biased region" description="Basic residues" evidence="1">
    <location>
        <begin position="60"/>
        <end position="72"/>
    </location>
</feature>
<dbReference type="PANTHER" id="PTHR12975">
    <property type="entry name" value="TRANSPORT PROTEIN TRAPP"/>
    <property type="match status" value="1"/>
</dbReference>
<feature type="compositionally biased region" description="Low complexity" evidence="1">
    <location>
        <begin position="109"/>
        <end position="146"/>
    </location>
</feature>
<proteinExistence type="predicted"/>
<organism evidence="2 3">
    <name type="scientific">Cyclospora cayetanensis</name>
    <dbReference type="NCBI Taxonomy" id="88456"/>
    <lineage>
        <taxon>Eukaryota</taxon>
        <taxon>Sar</taxon>
        <taxon>Alveolata</taxon>
        <taxon>Apicomplexa</taxon>
        <taxon>Conoidasida</taxon>
        <taxon>Coccidia</taxon>
        <taxon>Eucoccidiorida</taxon>
        <taxon>Eimeriorina</taxon>
        <taxon>Eimeriidae</taxon>
        <taxon>Cyclospora</taxon>
    </lineage>
</organism>
<evidence type="ECO:0000313" key="2">
    <source>
        <dbReference type="EMBL" id="OEH79432.1"/>
    </source>
</evidence>
<evidence type="ECO:0000313" key="3">
    <source>
        <dbReference type="Proteomes" id="UP000095192"/>
    </source>
</evidence>
<evidence type="ECO:0000256" key="1">
    <source>
        <dbReference type="SAM" id="MobiDB-lite"/>
    </source>
</evidence>
<feature type="region of interest" description="Disordered" evidence="1">
    <location>
        <begin position="207"/>
        <end position="227"/>
    </location>
</feature>
<name>A0A1D3D7J5_9EIME</name>
<feature type="compositionally biased region" description="Pro residues" evidence="1">
    <location>
        <begin position="451"/>
        <end position="462"/>
    </location>
</feature>
<keyword evidence="3" id="KW-1185">Reference proteome</keyword>
<protein>
    <submittedName>
        <fullName evidence="2">Uncharacterized protein</fullName>
    </submittedName>
</protein>
<dbReference type="InterPro" id="IPR024420">
    <property type="entry name" value="TRAPP_III_complex_Trs85"/>
</dbReference>
<accession>A0A1D3D7J5</accession>
<dbReference type="EMBL" id="JROU02000387">
    <property type="protein sequence ID" value="OEH79432.1"/>
    <property type="molecule type" value="Genomic_DNA"/>
</dbReference>
<dbReference type="Pfam" id="PF12739">
    <property type="entry name" value="TRAPPC-Trs85"/>
    <property type="match status" value="2"/>
</dbReference>
<feature type="region of interest" description="Disordered" evidence="1">
    <location>
        <begin position="60"/>
        <end position="157"/>
    </location>
</feature>